<feature type="region of interest" description="Disordered" evidence="1">
    <location>
        <begin position="670"/>
        <end position="715"/>
    </location>
</feature>
<keyword evidence="2" id="KW-0472">Membrane</keyword>
<feature type="compositionally biased region" description="Polar residues" evidence="1">
    <location>
        <begin position="691"/>
        <end position="709"/>
    </location>
</feature>
<proteinExistence type="predicted"/>
<dbReference type="AlphaFoldDB" id="U4L7A6"/>
<organism evidence="3 4">
    <name type="scientific">Pyronema omphalodes (strain CBS 100304)</name>
    <name type="common">Pyronema confluens</name>
    <dbReference type="NCBI Taxonomy" id="1076935"/>
    <lineage>
        <taxon>Eukaryota</taxon>
        <taxon>Fungi</taxon>
        <taxon>Dikarya</taxon>
        <taxon>Ascomycota</taxon>
        <taxon>Pezizomycotina</taxon>
        <taxon>Pezizomycetes</taxon>
        <taxon>Pezizales</taxon>
        <taxon>Pyronemataceae</taxon>
        <taxon>Pyronema</taxon>
    </lineage>
</organism>
<keyword evidence="2" id="KW-0812">Transmembrane</keyword>
<feature type="transmembrane region" description="Helical" evidence="2">
    <location>
        <begin position="176"/>
        <end position="199"/>
    </location>
</feature>
<gene>
    <name evidence="3" type="ORF">PCON_13118</name>
</gene>
<sequence length="821" mass="92913">MAHLITDSKFPQSAPSPAPRISTESTYTATTILTVTMYSRKISDGVTAVTHGPLSKLSKNPVTAVSTANSVVVEGGSDIDPDDGKAEEMAKFLHYIGIHDEANTSTRETVDTKARCTSRGVRYIHKFHNFPDHPFWDWDGNRTPKKDECGRRIVRWGELSSERKFRLQREFIHRRVTHLGLLIMALVVVLGVCLIAWIWRRQWRRVTTRRWEEMKIVYHGHARPLFDNARATLKAWFTAKKEIIEYELRDWEERGAQYTEIGATDEHINDSQRTFIGDQDNSEAGFAAASVEGGNNDDKSSQELLDELASEEDWMEEPNTSNPMRRLGSVIRGVFRQTDNVEIPTEPQIYEAVTLFDVDEVEEEFNLHHLTSQDTLVNTEGDAGEGDRMIISSRAQYHEESTFFNDEEEAGEDDHLLMSSEPHIEGENITGEATAEYDFVPLIHIEEVEREDSLINLDETASEDGRRFLSPPSNCGNQESLASFVATEKDFESPRSSRQDDLDMDDEAASEGYFLLSSSIHSDDSQKTLVNSPETEEDFIFQRMSIQGDIINMDDEAVSEEDFLLRSSDNLIDINNEAAGEEDFLLRSSIHSIDSEETLVNNDETSEENDSLLRSLIHSADSDETLVDTDGTFEEDDYSSQRLDRQDDLIEMDDEAAGEEDFLLRSSIHSSDSEETLVNSDGISEEDDFSMRSSTHSIDSEETLVNSDGTTEEDDFSMRSSLTSIDSIDSQEILVGTYDGFQEYDPLLLTPMTSNDSEATLINTYESDGDSDRMSVLSGETLVNTNEDNREEDLLRAFILRTERERRLRNLGEWLHSGDSD</sequence>
<reference evidence="3 4" key="1">
    <citation type="journal article" date="2013" name="PLoS Genet.">
        <title>The genome and development-dependent transcriptomes of Pyronema confluens: a window into fungal evolution.</title>
        <authorList>
            <person name="Traeger S."/>
            <person name="Altegoer F."/>
            <person name="Freitag M."/>
            <person name="Gabaldon T."/>
            <person name="Kempken F."/>
            <person name="Kumar A."/>
            <person name="Marcet-Houben M."/>
            <person name="Poggeler S."/>
            <person name="Stajich J.E."/>
            <person name="Nowrousian M."/>
        </authorList>
    </citation>
    <scope>NUCLEOTIDE SEQUENCE [LARGE SCALE GENOMIC DNA]</scope>
    <source>
        <strain evidence="4">CBS 100304</strain>
        <tissue evidence="3">Vegetative mycelium</tissue>
    </source>
</reference>
<dbReference type="OrthoDB" id="10558552at2759"/>
<dbReference type="EMBL" id="HF935853">
    <property type="protein sequence ID" value="CCX13525.1"/>
    <property type="molecule type" value="Genomic_DNA"/>
</dbReference>
<name>U4L7A6_PYROM</name>
<evidence type="ECO:0000256" key="2">
    <source>
        <dbReference type="SAM" id="Phobius"/>
    </source>
</evidence>
<feature type="region of interest" description="Disordered" evidence="1">
    <location>
        <begin position="1"/>
        <end position="22"/>
    </location>
</feature>
<evidence type="ECO:0000313" key="4">
    <source>
        <dbReference type="Proteomes" id="UP000018144"/>
    </source>
</evidence>
<dbReference type="Proteomes" id="UP000018144">
    <property type="component" value="Unassembled WGS sequence"/>
</dbReference>
<accession>U4L7A6</accession>
<keyword evidence="2" id="KW-1133">Transmembrane helix</keyword>
<evidence type="ECO:0000313" key="3">
    <source>
        <dbReference type="EMBL" id="CCX13525.1"/>
    </source>
</evidence>
<evidence type="ECO:0000256" key="1">
    <source>
        <dbReference type="SAM" id="MobiDB-lite"/>
    </source>
</evidence>
<protein>
    <submittedName>
        <fullName evidence="3">Uncharacterized protein</fullName>
    </submittedName>
</protein>
<keyword evidence="4" id="KW-1185">Reference proteome</keyword>